<protein>
    <submittedName>
        <fullName evidence="3">Uncharacterized protein</fullName>
    </submittedName>
</protein>
<feature type="compositionally biased region" description="Low complexity" evidence="1">
    <location>
        <begin position="213"/>
        <end position="226"/>
    </location>
</feature>
<evidence type="ECO:0000256" key="1">
    <source>
        <dbReference type="SAM" id="MobiDB-lite"/>
    </source>
</evidence>
<feature type="compositionally biased region" description="Basic and acidic residues" evidence="1">
    <location>
        <begin position="1"/>
        <end position="28"/>
    </location>
</feature>
<accession>A0A2N6VPZ4</accession>
<gene>
    <name evidence="3" type="ORF">CJ199_01990</name>
</gene>
<name>A0A2N6VPZ4_9MICO</name>
<feature type="transmembrane region" description="Helical" evidence="2">
    <location>
        <begin position="359"/>
        <end position="383"/>
    </location>
</feature>
<feature type="compositionally biased region" description="Basic and acidic residues" evidence="1">
    <location>
        <begin position="113"/>
        <end position="147"/>
    </location>
</feature>
<sequence>MAEQYMSRRERKEAEKRAAEAQKLKEAAETPVAEETAPVVSTPAKPQTPPQAQTKADQPPVDKEPTPAEPPQFASRAERKAWMRKHGQAPAVADEPDLTLRRQSKQEPTPAPKETEAEKAEVKKPEAQKTATKKPEAKKLEPKKPESPKSASKAAEAKKPVPAKPTTQPGVAQSAAKAPAEKKPADKKPVEKPAEQKKAVEKKTTSEKQGGNKPAAAKPAQAPQAKRTSAEEKSADSADKTSPDKKSDDVQKAAPRSRKSPVVKPPNTEGIRVVSGAVPVVSAEGKDQGDTKQDSVSADDERSRAASCATRPLESVEEDPEVTREEWPLNDEIGVAQPMSARSVTHQDGEILVGERSSVLPYIVLGVGGLCAIVLVVVALIMLF</sequence>
<keyword evidence="2" id="KW-0472">Membrane</keyword>
<dbReference type="OrthoDB" id="4808439at2"/>
<evidence type="ECO:0000313" key="3">
    <source>
        <dbReference type="EMBL" id="PMD06177.1"/>
    </source>
</evidence>
<dbReference type="AlphaFoldDB" id="A0A2N6VPZ4"/>
<feature type="compositionally biased region" description="Basic and acidic residues" evidence="1">
    <location>
        <begin position="179"/>
        <end position="206"/>
    </location>
</feature>
<feature type="compositionally biased region" description="Low complexity" evidence="1">
    <location>
        <begin position="29"/>
        <end position="59"/>
    </location>
</feature>
<proteinExistence type="predicted"/>
<feature type="compositionally biased region" description="Basic and acidic residues" evidence="1">
    <location>
        <begin position="284"/>
        <end position="304"/>
    </location>
</feature>
<evidence type="ECO:0000256" key="2">
    <source>
        <dbReference type="SAM" id="Phobius"/>
    </source>
</evidence>
<dbReference type="RefSeq" id="WP_102237829.1">
    <property type="nucleotide sequence ID" value="NZ_PNHK01000001.1"/>
</dbReference>
<comment type="caution">
    <text evidence="3">The sequence shown here is derived from an EMBL/GenBank/DDBJ whole genome shotgun (WGS) entry which is preliminary data.</text>
</comment>
<evidence type="ECO:0000313" key="4">
    <source>
        <dbReference type="Proteomes" id="UP000235598"/>
    </source>
</evidence>
<feature type="compositionally biased region" description="Basic and acidic residues" evidence="1">
    <location>
        <begin position="228"/>
        <end position="251"/>
    </location>
</feature>
<organism evidence="3 4">
    <name type="scientific">Brevibacterium paucivorans</name>
    <dbReference type="NCBI Taxonomy" id="170994"/>
    <lineage>
        <taxon>Bacteria</taxon>
        <taxon>Bacillati</taxon>
        <taxon>Actinomycetota</taxon>
        <taxon>Actinomycetes</taxon>
        <taxon>Micrococcales</taxon>
        <taxon>Brevibacteriaceae</taxon>
        <taxon>Brevibacterium</taxon>
    </lineage>
</organism>
<dbReference type="Proteomes" id="UP000235598">
    <property type="component" value="Unassembled WGS sequence"/>
</dbReference>
<keyword evidence="2" id="KW-1133">Transmembrane helix</keyword>
<keyword evidence="2" id="KW-0812">Transmembrane</keyword>
<feature type="region of interest" description="Disordered" evidence="1">
    <location>
        <begin position="1"/>
        <end position="325"/>
    </location>
</feature>
<dbReference type="EMBL" id="PNHK01000001">
    <property type="protein sequence ID" value="PMD06177.1"/>
    <property type="molecule type" value="Genomic_DNA"/>
</dbReference>
<reference evidence="3 4" key="1">
    <citation type="submission" date="2017-09" db="EMBL/GenBank/DDBJ databases">
        <title>Bacterial strain isolated from the female urinary microbiota.</title>
        <authorList>
            <person name="Thomas-White K."/>
            <person name="Kumar N."/>
            <person name="Forster S."/>
            <person name="Putonti C."/>
            <person name="Lawley T."/>
            <person name="Wolfe A.J."/>
        </authorList>
    </citation>
    <scope>NUCLEOTIDE SEQUENCE [LARGE SCALE GENOMIC DNA]</scope>
    <source>
        <strain evidence="3 4">UMB1301</strain>
    </source>
</reference>